<dbReference type="GeneID" id="96874757"/>
<dbReference type="AlphaFoldDB" id="A0A1C7FF79"/>
<name>A0A1C7FF79_9VIBR</name>
<gene>
    <name evidence="2" type="ORF">VSVS05_03329</name>
</gene>
<dbReference type="EMBL" id="CP016415">
    <property type="protein sequence ID" value="ANU38367.1"/>
    <property type="molecule type" value="Genomic_DNA"/>
</dbReference>
<evidence type="ECO:0008006" key="4">
    <source>
        <dbReference type="Google" id="ProtNLM"/>
    </source>
</evidence>
<sequence>MKNLVKVVVASALALSAFQATASNSSTFVAELVVDKPLTVTPVAGKNTLDFGNALVGDSADLTILATDAGAVEFTLTGNQNSTVKVTAANTVVTNGSDTIDLEVTEPTTVSLDAAGDGSMKIGGILKLSTATLVAGTYSGTVNVSVIY</sequence>
<organism evidence="2 3">
    <name type="scientific">Vibrio scophthalmi</name>
    <dbReference type="NCBI Taxonomy" id="45658"/>
    <lineage>
        <taxon>Bacteria</taxon>
        <taxon>Pseudomonadati</taxon>
        <taxon>Pseudomonadota</taxon>
        <taxon>Gammaproteobacteria</taxon>
        <taxon>Vibrionales</taxon>
        <taxon>Vibrionaceae</taxon>
        <taxon>Vibrio</taxon>
    </lineage>
</organism>
<evidence type="ECO:0000313" key="2">
    <source>
        <dbReference type="EMBL" id="ANU38367.1"/>
    </source>
</evidence>
<feature type="signal peptide" evidence="1">
    <location>
        <begin position="1"/>
        <end position="22"/>
    </location>
</feature>
<feature type="chain" id="PRO_5008885633" description="DUF4402 domain-containing protein" evidence="1">
    <location>
        <begin position="23"/>
        <end position="148"/>
    </location>
</feature>
<proteinExistence type="predicted"/>
<accession>A0A1C7FF79</accession>
<reference evidence="2 3" key="1">
    <citation type="submission" date="2016-07" db="EMBL/GenBank/DDBJ databases">
        <title>Genome sequencing of Vibrio scophthalmi strain VS-05, an isolated from Paralichthys olivaceus.</title>
        <authorList>
            <person name="Han H.-J."/>
        </authorList>
    </citation>
    <scope>NUCLEOTIDE SEQUENCE [LARGE SCALE GENOMIC DNA]</scope>
    <source>
        <strain evidence="2 3">VS-05</strain>
    </source>
</reference>
<dbReference type="PATRIC" id="fig|45658.7.peg.3288"/>
<keyword evidence="1" id="KW-0732">Signal</keyword>
<dbReference type="InterPro" id="IPR025514">
    <property type="entry name" value="DUF4402"/>
</dbReference>
<keyword evidence="3" id="KW-1185">Reference proteome</keyword>
<evidence type="ECO:0000256" key="1">
    <source>
        <dbReference type="SAM" id="SignalP"/>
    </source>
</evidence>
<dbReference type="RefSeq" id="WP_065546230.1">
    <property type="nucleotide sequence ID" value="NZ_CP016415.1"/>
</dbReference>
<dbReference type="Pfam" id="PF14352">
    <property type="entry name" value="DUF4402"/>
    <property type="match status" value="1"/>
</dbReference>
<evidence type="ECO:0000313" key="3">
    <source>
        <dbReference type="Proteomes" id="UP000092528"/>
    </source>
</evidence>
<protein>
    <recommendedName>
        <fullName evidence="4">DUF4402 domain-containing protein</fullName>
    </recommendedName>
</protein>
<dbReference type="Proteomes" id="UP000092528">
    <property type="component" value="Chromosome 2"/>
</dbReference>